<keyword evidence="3" id="KW-1185">Reference proteome</keyword>
<feature type="region of interest" description="Disordered" evidence="1">
    <location>
        <begin position="114"/>
        <end position="141"/>
    </location>
</feature>
<protein>
    <submittedName>
        <fullName evidence="2">Uncharacterized protein</fullName>
    </submittedName>
</protein>
<proteinExistence type="predicted"/>
<comment type="caution">
    <text evidence="2">The sequence shown here is derived from an EMBL/GenBank/DDBJ whole genome shotgun (WGS) entry which is preliminary data.</text>
</comment>
<reference evidence="2" key="1">
    <citation type="journal article" date="2023" name="Insect Mol. Biol.">
        <title>Genome sequencing provides insights into the evolution of gene families encoding plant cell wall-degrading enzymes in longhorned beetles.</title>
        <authorList>
            <person name="Shin N.R."/>
            <person name="Okamura Y."/>
            <person name="Kirsch R."/>
            <person name="Pauchet Y."/>
        </authorList>
    </citation>
    <scope>NUCLEOTIDE SEQUENCE</scope>
    <source>
        <strain evidence="2">RBIC_L_NR</strain>
    </source>
</reference>
<feature type="region of interest" description="Disordered" evidence="1">
    <location>
        <begin position="280"/>
        <end position="299"/>
    </location>
</feature>
<sequence>GILGMRKKSLREEVHKLEEGPDYDEDKHKYTFINQPYPRATLEEYQRELLKDEPLFADVLTLDDRMYAEKTSIEQSILVTGFGIRNLQSLQNALQEEEEKRLLELYKYQREESRTTISSTVSSKTTSKSAETETDMPAVKSDMSVQKQKLEYLLGIETEAEEEYLGQIEPLEEAEDQFIYSASNENRIYRIGPIQKGMVTLGICSFNKNPPLSPDKMVTKEVFMQEAMDNEIAQFEDLIKRKWTGKKPVSDPKYSDVGSSQSLTGPYFIPSDLLKSYKKKDDSLPKIEEEGGEREGSAK</sequence>
<accession>A0AAV8XBB1</accession>
<organism evidence="2 3">
    <name type="scientific">Rhamnusium bicolor</name>
    <dbReference type="NCBI Taxonomy" id="1586634"/>
    <lineage>
        <taxon>Eukaryota</taxon>
        <taxon>Metazoa</taxon>
        <taxon>Ecdysozoa</taxon>
        <taxon>Arthropoda</taxon>
        <taxon>Hexapoda</taxon>
        <taxon>Insecta</taxon>
        <taxon>Pterygota</taxon>
        <taxon>Neoptera</taxon>
        <taxon>Endopterygota</taxon>
        <taxon>Coleoptera</taxon>
        <taxon>Polyphaga</taxon>
        <taxon>Cucujiformia</taxon>
        <taxon>Chrysomeloidea</taxon>
        <taxon>Cerambycidae</taxon>
        <taxon>Lepturinae</taxon>
        <taxon>Rhagiini</taxon>
        <taxon>Rhamnusium</taxon>
    </lineage>
</organism>
<feature type="compositionally biased region" description="Low complexity" evidence="1">
    <location>
        <begin position="115"/>
        <end position="129"/>
    </location>
</feature>
<feature type="non-terminal residue" evidence="2">
    <location>
        <position position="1"/>
    </location>
</feature>
<dbReference type="Proteomes" id="UP001162156">
    <property type="component" value="Unassembled WGS sequence"/>
</dbReference>
<evidence type="ECO:0000256" key="1">
    <source>
        <dbReference type="SAM" id="MobiDB-lite"/>
    </source>
</evidence>
<evidence type="ECO:0000313" key="2">
    <source>
        <dbReference type="EMBL" id="KAJ8935280.1"/>
    </source>
</evidence>
<dbReference type="AlphaFoldDB" id="A0AAV8XBB1"/>
<gene>
    <name evidence="2" type="ORF">NQ314_012904</name>
</gene>
<dbReference type="EMBL" id="JANEYF010003593">
    <property type="protein sequence ID" value="KAJ8935280.1"/>
    <property type="molecule type" value="Genomic_DNA"/>
</dbReference>
<evidence type="ECO:0000313" key="3">
    <source>
        <dbReference type="Proteomes" id="UP001162156"/>
    </source>
</evidence>
<name>A0AAV8XBB1_9CUCU</name>
<feature type="region of interest" description="Disordered" evidence="1">
    <location>
        <begin position="245"/>
        <end position="269"/>
    </location>
</feature>